<keyword evidence="1" id="KW-0732">Signal</keyword>
<dbReference type="Proteomes" id="UP000078529">
    <property type="component" value="Unassembled WGS sequence"/>
</dbReference>
<evidence type="ECO:0000313" key="3">
    <source>
        <dbReference type="Proteomes" id="UP000078529"/>
    </source>
</evidence>
<dbReference type="SUPFAM" id="SSF56935">
    <property type="entry name" value="Porins"/>
    <property type="match status" value="1"/>
</dbReference>
<comment type="caution">
    <text evidence="2">The sequence shown here is derived from an EMBL/GenBank/DDBJ whole genome shotgun (WGS) entry which is preliminary data.</text>
</comment>
<dbReference type="EMBL" id="LDQA01000001">
    <property type="protein sequence ID" value="KTR08386.1"/>
    <property type="molecule type" value="Genomic_DNA"/>
</dbReference>
<evidence type="ECO:0000313" key="2">
    <source>
        <dbReference type="EMBL" id="KTR08386.1"/>
    </source>
</evidence>
<dbReference type="AlphaFoldDB" id="A0A147DB34"/>
<gene>
    <name evidence="2" type="ORF">NS365_00045</name>
</gene>
<dbReference type="PATRIC" id="fig|401562.4.peg.7"/>
<dbReference type="Gene3D" id="2.40.160.60">
    <property type="entry name" value="Outer membrane protein transport protein (OMPP1/FadL/TodX)"/>
    <property type="match status" value="1"/>
</dbReference>
<reference evidence="2 3" key="1">
    <citation type="journal article" date="2016" name="Front. Microbiol.">
        <title>Genomic Resource of Rice Seed Associated Bacteria.</title>
        <authorList>
            <person name="Midha S."/>
            <person name="Bansal K."/>
            <person name="Sharma S."/>
            <person name="Kumar N."/>
            <person name="Patil P.P."/>
            <person name="Chaudhry V."/>
            <person name="Patil P.B."/>
        </authorList>
    </citation>
    <scope>NUCLEOTIDE SEQUENCE [LARGE SCALE GENOMIC DNA]</scope>
    <source>
        <strain evidence="2 3">NS365</strain>
    </source>
</reference>
<name>A0A147DB34_9HYPH</name>
<accession>A0A147DB34</accession>
<dbReference type="RefSeq" id="WP_058598236.1">
    <property type="nucleotide sequence ID" value="NZ_LDQA01000001.1"/>
</dbReference>
<proteinExistence type="predicted"/>
<keyword evidence="3" id="KW-1185">Reference proteome</keyword>
<organism evidence="2 3">
    <name type="scientific">Aureimonas ureilytica</name>
    <dbReference type="NCBI Taxonomy" id="401562"/>
    <lineage>
        <taxon>Bacteria</taxon>
        <taxon>Pseudomonadati</taxon>
        <taxon>Pseudomonadota</taxon>
        <taxon>Alphaproteobacteria</taxon>
        <taxon>Hyphomicrobiales</taxon>
        <taxon>Aurantimonadaceae</taxon>
        <taxon>Aureimonas</taxon>
    </lineage>
</organism>
<feature type="signal peptide" evidence="1">
    <location>
        <begin position="1"/>
        <end position="23"/>
    </location>
</feature>
<protein>
    <submittedName>
        <fullName evidence="2">Long-chain fatty acid transporter</fullName>
    </submittedName>
</protein>
<sequence length="449" mass="47155">MKFARQLIIASTALASTMGMAQAGGFQRGTADTDILYEPGTFSNRLSFTYVSPQRGFESINGVRGDYGTYTGSYQIPSAAIKFGGEAAACAGNYVESFAGEGDYRSLPGGAQPAQFPGGARVRDLEFKSNEWSATCRVSYTQDRMRFSLLGGLFVEDFEFNGTSLANRNISASLPASLSRTLGGLGASLLVPVALTADTDASNKPGYRIGAAFEIPEIALRAQVLYRSEVKHDDITGTGTLAATGDAFVQLADGRRLSIPTAAAFLAGNGIAVPSALLSALPTTGTVLASGLPAYQNTATSPQSLNVNFQTGIAEGTLLLASFRWTDWSTNKAVVTTVAGISNVSPYNWDDGYTVSLGVGRAFNENVSGSISIGYDSGVSRGSETTYTDIYTLSGGVSLKNNKWAELRFGGLVGYWTGGSQSVSRGALFNATVGDDWVYAANASLKLNF</sequence>
<evidence type="ECO:0000256" key="1">
    <source>
        <dbReference type="SAM" id="SignalP"/>
    </source>
</evidence>
<feature type="chain" id="PRO_5007543545" evidence="1">
    <location>
        <begin position="24"/>
        <end position="449"/>
    </location>
</feature>